<keyword evidence="4" id="KW-1185">Reference proteome</keyword>
<feature type="signal peptide" evidence="2">
    <location>
        <begin position="1"/>
        <end position="16"/>
    </location>
</feature>
<reference evidence="3 4" key="1">
    <citation type="submission" date="2018-02" db="EMBL/GenBank/DDBJ databases">
        <title>The genomes of Aspergillus section Nigri reveals drivers in fungal speciation.</title>
        <authorList>
            <consortium name="DOE Joint Genome Institute"/>
            <person name="Vesth T.C."/>
            <person name="Nybo J."/>
            <person name="Theobald S."/>
            <person name="Brandl J."/>
            <person name="Frisvad J.C."/>
            <person name="Nielsen K.F."/>
            <person name="Lyhne E.K."/>
            <person name="Kogle M.E."/>
            <person name="Kuo A."/>
            <person name="Riley R."/>
            <person name="Clum A."/>
            <person name="Nolan M."/>
            <person name="Lipzen A."/>
            <person name="Salamov A."/>
            <person name="Henrissat B."/>
            <person name="Wiebenga A."/>
            <person name="De vries R.P."/>
            <person name="Grigoriev I.V."/>
            <person name="Mortensen U.H."/>
            <person name="Andersen M.R."/>
            <person name="Baker S.E."/>
        </authorList>
    </citation>
    <scope>NUCLEOTIDE SEQUENCE [LARGE SCALE GENOMIC DNA]</scope>
    <source>
        <strain evidence="3 4">CBS 114.80</strain>
    </source>
</reference>
<evidence type="ECO:0000313" key="3">
    <source>
        <dbReference type="EMBL" id="PYI27703.1"/>
    </source>
</evidence>
<dbReference type="EMBL" id="KZ825564">
    <property type="protein sequence ID" value="PYI27703.1"/>
    <property type="molecule type" value="Genomic_DNA"/>
</dbReference>
<proteinExistence type="predicted"/>
<keyword evidence="2" id="KW-0732">Signal</keyword>
<evidence type="ECO:0000256" key="1">
    <source>
        <dbReference type="SAM" id="MobiDB-lite"/>
    </source>
</evidence>
<organism evidence="3 4">
    <name type="scientific">Aspergillus indologenus CBS 114.80</name>
    <dbReference type="NCBI Taxonomy" id="1450541"/>
    <lineage>
        <taxon>Eukaryota</taxon>
        <taxon>Fungi</taxon>
        <taxon>Dikarya</taxon>
        <taxon>Ascomycota</taxon>
        <taxon>Pezizomycotina</taxon>
        <taxon>Eurotiomycetes</taxon>
        <taxon>Eurotiomycetidae</taxon>
        <taxon>Eurotiales</taxon>
        <taxon>Aspergillaceae</taxon>
        <taxon>Aspergillus</taxon>
        <taxon>Aspergillus subgen. Circumdati</taxon>
    </lineage>
</organism>
<feature type="chain" id="PRO_5015929982" description="Secreted protein" evidence="2">
    <location>
        <begin position="17"/>
        <end position="86"/>
    </location>
</feature>
<accession>A0A2V5I187</accession>
<dbReference type="AlphaFoldDB" id="A0A2V5I187"/>
<dbReference type="Proteomes" id="UP000248817">
    <property type="component" value="Unassembled WGS sequence"/>
</dbReference>
<evidence type="ECO:0008006" key="5">
    <source>
        <dbReference type="Google" id="ProtNLM"/>
    </source>
</evidence>
<sequence>MLFLLWLVFAINFILDKTLFCVTMKSLQVQYNETSDNRCDSRRTCLPMVPMSSDRRWRRSTSSDNLCPMESSTDHGGCSCSELMGM</sequence>
<evidence type="ECO:0000256" key="2">
    <source>
        <dbReference type="SAM" id="SignalP"/>
    </source>
</evidence>
<name>A0A2V5I187_9EURO</name>
<evidence type="ECO:0000313" key="4">
    <source>
        <dbReference type="Proteomes" id="UP000248817"/>
    </source>
</evidence>
<protein>
    <recommendedName>
        <fullName evidence="5">Secreted protein</fullName>
    </recommendedName>
</protein>
<feature type="region of interest" description="Disordered" evidence="1">
    <location>
        <begin position="57"/>
        <end position="76"/>
    </location>
</feature>
<gene>
    <name evidence="3" type="ORF">BP00DRAFT_14410</name>
</gene>